<feature type="domain" description="PPM-type phosphatase" evidence="3">
    <location>
        <begin position="299"/>
        <end position="518"/>
    </location>
</feature>
<dbReference type="InterPro" id="IPR003018">
    <property type="entry name" value="GAF"/>
</dbReference>
<dbReference type="OrthoDB" id="9802500at2"/>
<dbReference type="AlphaFoldDB" id="A0A6N7PPL3"/>
<dbReference type="Proteomes" id="UP000440224">
    <property type="component" value="Unassembled WGS sequence"/>
</dbReference>
<evidence type="ECO:0000313" key="4">
    <source>
        <dbReference type="EMBL" id="MRG93998.1"/>
    </source>
</evidence>
<dbReference type="EMBL" id="WJIE01000005">
    <property type="protein sequence ID" value="MRG93998.1"/>
    <property type="molecule type" value="Genomic_DNA"/>
</dbReference>
<dbReference type="SMART" id="SM00331">
    <property type="entry name" value="PP2C_SIG"/>
    <property type="match status" value="1"/>
</dbReference>
<evidence type="ECO:0000256" key="1">
    <source>
        <dbReference type="ARBA" id="ARBA00022801"/>
    </source>
</evidence>
<protein>
    <submittedName>
        <fullName evidence="4">SpoIIE family protein phosphatase</fullName>
    </submittedName>
</protein>
<gene>
    <name evidence="4" type="ORF">GF068_19050</name>
</gene>
<dbReference type="PANTHER" id="PTHR43156">
    <property type="entry name" value="STAGE II SPORULATION PROTEIN E-RELATED"/>
    <property type="match status" value="1"/>
</dbReference>
<accession>A0A6N7PPL3</accession>
<dbReference type="Pfam" id="PF01590">
    <property type="entry name" value="GAF"/>
    <property type="match status" value="1"/>
</dbReference>
<dbReference type="GO" id="GO:0016791">
    <property type="term" value="F:phosphatase activity"/>
    <property type="evidence" value="ECO:0007669"/>
    <property type="project" value="TreeGrafter"/>
</dbReference>
<dbReference type="SUPFAM" id="SSF81606">
    <property type="entry name" value="PP2C-like"/>
    <property type="match status" value="1"/>
</dbReference>
<dbReference type="Gene3D" id="3.60.40.10">
    <property type="entry name" value="PPM-type phosphatase domain"/>
    <property type="match status" value="1"/>
</dbReference>
<organism evidence="4 5">
    <name type="scientific">Polyangium spumosum</name>
    <dbReference type="NCBI Taxonomy" id="889282"/>
    <lineage>
        <taxon>Bacteria</taxon>
        <taxon>Pseudomonadati</taxon>
        <taxon>Myxococcota</taxon>
        <taxon>Polyangia</taxon>
        <taxon>Polyangiales</taxon>
        <taxon>Polyangiaceae</taxon>
        <taxon>Polyangium</taxon>
    </lineage>
</organism>
<keyword evidence="1" id="KW-0378">Hydrolase</keyword>
<dbReference type="InterPro" id="IPR029016">
    <property type="entry name" value="GAF-like_dom_sf"/>
</dbReference>
<keyword evidence="5" id="KW-1185">Reference proteome</keyword>
<evidence type="ECO:0000259" key="3">
    <source>
        <dbReference type="SMART" id="SM00331"/>
    </source>
</evidence>
<dbReference type="SMART" id="SM00065">
    <property type="entry name" value="GAF"/>
    <property type="match status" value="1"/>
</dbReference>
<evidence type="ECO:0000259" key="2">
    <source>
        <dbReference type="SMART" id="SM00065"/>
    </source>
</evidence>
<dbReference type="RefSeq" id="WP_153820833.1">
    <property type="nucleotide sequence ID" value="NZ_WJIE01000005.1"/>
</dbReference>
<proteinExistence type="predicted"/>
<dbReference type="PANTHER" id="PTHR43156:SF2">
    <property type="entry name" value="STAGE II SPORULATION PROTEIN E"/>
    <property type="match status" value="1"/>
</dbReference>
<comment type="caution">
    <text evidence="4">The sequence shown here is derived from an EMBL/GenBank/DDBJ whole genome shotgun (WGS) entry which is preliminary data.</text>
</comment>
<reference evidence="4 5" key="1">
    <citation type="submission" date="2019-10" db="EMBL/GenBank/DDBJ databases">
        <title>A soil myxobacterium in the family Polyangiaceae.</title>
        <authorList>
            <person name="Li Y."/>
            <person name="Wang J."/>
        </authorList>
    </citation>
    <scope>NUCLEOTIDE SEQUENCE [LARGE SCALE GENOMIC DNA]</scope>
    <source>
        <strain evidence="4 5">DSM 14734</strain>
    </source>
</reference>
<dbReference type="Pfam" id="PF07228">
    <property type="entry name" value="SpoIIE"/>
    <property type="match status" value="1"/>
</dbReference>
<evidence type="ECO:0000313" key="5">
    <source>
        <dbReference type="Proteomes" id="UP000440224"/>
    </source>
</evidence>
<feature type="domain" description="GAF" evidence="2">
    <location>
        <begin position="99"/>
        <end position="246"/>
    </location>
</feature>
<sequence length="547" mass="59772">MTFTRRAPDEPKAPDPERISRDAARLQLELARAASLLRERTSETSLELTSDIDALITSLSAFRTALDAQPREHEQEGALSREAQVALFEVGKAITSSLDLETVLNQVMDSVIELTKAERGYLVLVDAHGNHDVQVARNLDQDTIRSMEFAYSSSVIDEVLKSERSVLTSNAQTDERFALQRSVAMFRLTSIMAAPLRIRGQVIGVLYVDNRAFTGQFSQNKLALLEAFAGQAAIAIHNAKLFGQTDVALKQRVAELESLYRELAVARERAERGLLAVEREMQIGRVLQSEFLPRELPSLPGWQIAARFLPARQLSGDFYDVFRLSSGEVAVAIADVCDKGVGAALFMSLVRGLLRAFALRASDRQGALAAIGQTNDYLAENHGRTAMFTTLFFGILDTETGELSYVNCGHDAPIVLGATGVERRLESTGTALGAMRDVDFETGRLVLLPGDSLVAFTDGVSDALDAAENPFTEERFVSIVRGEAPSVTALLGDVVAALRDHIGAAPQYDDITLLALRRNPPRRDFPTGQYRVIETLAPGPGKRGRRS</sequence>
<dbReference type="Gene3D" id="3.30.450.40">
    <property type="match status" value="1"/>
</dbReference>
<name>A0A6N7PPL3_9BACT</name>
<dbReference type="SUPFAM" id="SSF55781">
    <property type="entry name" value="GAF domain-like"/>
    <property type="match status" value="1"/>
</dbReference>
<dbReference type="InterPro" id="IPR036457">
    <property type="entry name" value="PPM-type-like_dom_sf"/>
</dbReference>
<dbReference type="InterPro" id="IPR052016">
    <property type="entry name" value="Bact_Sigma-Reg"/>
</dbReference>
<dbReference type="InterPro" id="IPR001932">
    <property type="entry name" value="PPM-type_phosphatase-like_dom"/>
</dbReference>